<dbReference type="EMBL" id="LWDF02000851">
    <property type="protein sequence ID" value="KAE8241801.1"/>
    <property type="molecule type" value="Genomic_DNA"/>
</dbReference>
<evidence type="ECO:0000313" key="2">
    <source>
        <dbReference type="Proteomes" id="UP000077521"/>
    </source>
</evidence>
<comment type="caution">
    <text evidence="1">The sequence shown here is derived from an EMBL/GenBank/DDBJ whole genome shotgun (WGS) entry which is preliminary data.</text>
</comment>
<sequence length="105" mass="11602">MRNPTPLLARARPGGLIWGGKDAGDVYQDLRKMALAFLKQAYSDMDEYGGDAIRCKLHCDELDYTGSKPARRPFSAQANYVSASVEYVVDTLMLAWLLGILGDCK</sequence>
<proteinExistence type="predicted"/>
<reference evidence="1" key="2">
    <citation type="journal article" date="2019" name="IMA Fungus">
        <title>Genome sequencing and comparison of five Tilletia species to identify candidate genes for the detection of regulated species infecting wheat.</title>
        <authorList>
            <person name="Nguyen H.D.T."/>
            <person name="Sultana T."/>
            <person name="Kesanakurti P."/>
            <person name="Hambleton S."/>
        </authorList>
    </citation>
    <scope>NUCLEOTIDE SEQUENCE</scope>
    <source>
        <strain evidence="1">DAOMC 236416</strain>
    </source>
</reference>
<evidence type="ECO:0000313" key="1">
    <source>
        <dbReference type="EMBL" id="KAE8241801.1"/>
    </source>
</evidence>
<dbReference type="AlphaFoldDB" id="A0A8T8SJV4"/>
<protein>
    <submittedName>
        <fullName evidence="1">Uncharacterized protein</fullName>
    </submittedName>
</protein>
<accession>A0A8T8SJV4</accession>
<gene>
    <name evidence="1" type="ORF">A4X13_0g7257</name>
</gene>
<name>A0A8T8SJV4_9BASI</name>
<dbReference type="Proteomes" id="UP000077521">
    <property type="component" value="Unassembled WGS sequence"/>
</dbReference>
<reference evidence="1" key="1">
    <citation type="submission" date="2016-04" db="EMBL/GenBank/DDBJ databases">
        <authorList>
            <person name="Nguyen H.D."/>
            <person name="Samba Siva P."/>
            <person name="Cullis J."/>
            <person name="Levesque C.A."/>
            <person name="Hambleton S."/>
        </authorList>
    </citation>
    <scope>NUCLEOTIDE SEQUENCE</scope>
    <source>
        <strain evidence="1">DAOMC 236416</strain>
    </source>
</reference>
<organism evidence="1 2">
    <name type="scientific">Tilletia indica</name>
    <dbReference type="NCBI Taxonomy" id="43049"/>
    <lineage>
        <taxon>Eukaryota</taxon>
        <taxon>Fungi</taxon>
        <taxon>Dikarya</taxon>
        <taxon>Basidiomycota</taxon>
        <taxon>Ustilaginomycotina</taxon>
        <taxon>Exobasidiomycetes</taxon>
        <taxon>Tilletiales</taxon>
        <taxon>Tilletiaceae</taxon>
        <taxon>Tilletia</taxon>
    </lineage>
</organism>
<keyword evidence="2" id="KW-1185">Reference proteome</keyword>
<feature type="non-terminal residue" evidence="1">
    <location>
        <position position="105"/>
    </location>
</feature>